<dbReference type="RefSeq" id="WP_316736977.1">
    <property type="nucleotide sequence ID" value="NZ_JARAKF010000001.1"/>
</dbReference>
<feature type="transmembrane region" description="Helical" evidence="9">
    <location>
        <begin position="277"/>
        <end position="302"/>
    </location>
</feature>
<evidence type="ECO:0000256" key="8">
    <source>
        <dbReference type="ARBA" id="ARBA00023251"/>
    </source>
</evidence>
<evidence type="ECO:0000256" key="5">
    <source>
        <dbReference type="ARBA" id="ARBA00022692"/>
    </source>
</evidence>
<protein>
    <submittedName>
        <fullName evidence="11">MFS transporter</fullName>
    </submittedName>
</protein>
<dbReference type="CDD" id="cd17321">
    <property type="entry name" value="MFS_MMR_MDR_like"/>
    <property type="match status" value="1"/>
</dbReference>
<feature type="transmembrane region" description="Helical" evidence="9">
    <location>
        <begin position="125"/>
        <end position="142"/>
    </location>
</feature>
<evidence type="ECO:0000256" key="9">
    <source>
        <dbReference type="SAM" id="Phobius"/>
    </source>
</evidence>
<dbReference type="InterPro" id="IPR036259">
    <property type="entry name" value="MFS_trans_sf"/>
</dbReference>
<feature type="transmembrane region" description="Helical" evidence="9">
    <location>
        <begin position="342"/>
        <end position="363"/>
    </location>
</feature>
<dbReference type="PANTHER" id="PTHR42718:SF9">
    <property type="entry name" value="MAJOR FACILITATOR SUPERFAMILY MULTIDRUG TRANSPORTER MFSC"/>
    <property type="match status" value="1"/>
</dbReference>
<dbReference type="Pfam" id="PF07690">
    <property type="entry name" value="MFS_1"/>
    <property type="match status" value="1"/>
</dbReference>
<sequence>MPVPVTPARRPVGDPPGQTLPSPAPALAAAVLGFFVITLDALVVNVALPSIQDDLGGGVTGLQWVMDGYTLMFAALLLSSGALSDRIGARQAYAAGFALFIAASAACGCAPTLGVLIGARLLQGLGAAVMLPASMALIREAYPDQVERARAISIWAMGGAVASAAGPVLGGFLTLLSWRAIFFINLPVGLVALLLFTRIARSPRREAPLDRTGQIAAVVAMGGLTYGVIEAGADGVGAPRVLIALGLAIVALIVFLTSQARGRHPMVPLDLFRSRGVVVPLLGGFAFTVGFYGLVFLLSLYFQELRGLSSSATGLAFLPMTVVTAFMNLVAARAAERFGARVPIAVGLFLMAVGLMVLCVVPQSTPVRLMAVLLVPVGAGGALAVPALTAVLLDNVPAERAGTASGVLNTFRQLGGALAVAVYGALITTDFLHGMRVGLTISTVLLLVMAAAALTLKRPAEMTISMKETRP</sequence>
<keyword evidence="3" id="KW-0813">Transport</keyword>
<feature type="transmembrane region" description="Helical" evidence="9">
    <location>
        <begin position="68"/>
        <end position="84"/>
    </location>
</feature>
<dbReference type="Gene3D" id="1.20.1250.20">
    <property type="entry name" value="MFS general substrate transporter like domains"/>
    <property type="match status" value="1"/>
</dbReference>
<dbReference type="SUPFAM" id="SSF103473">
    <property type="entry name" value="MFS general substrate transporter"/>
    <property type="match status" value="1"/>
</dbReference>
<feature type="transmembrane region" description="Helical" evidence="9">
    <location>
        <begin position="438"/>
        <end position="456"/>
    </location>
</feature>
<reference evidence="11 12" key="1">
    <citation type="submission" date="2023-02" db="EMBL/GenBank/DDBJ databases">
        <authorList>
            <person name="Maleckis M."/>
        </authorList>
    </citation>
    <scope>NUCLEOTIDE SEQUENCE [LARGE SCALE GENOMIC DNA]</scope>
    <source>
        <strain evidence="11 12">P8-A2</strain>
    </source>
</reference>
<comment type="caution">
    <text evidence="11">The sequence shown here is derived from an EMBL/GenBank/DDBJ whole genome shotgun (WGS) entry which is preliminary data.</text>
</comment>
<keyword evidence="4" id="KW-1003">Cell membrane</keyword>
<name>A0ABU3V247_9ACTN</name>
<evidence type="ECO:0000256" key="3">
    <source>
        <dbReference type="ARBA" id="ARBA00022448"/>
    </source>
</evidence>
<dbReference type="InterPro" id="IPR020846">
    <property type="entry name" value="MFS_dom"/>
</dbReference>
<keyword evidence="12" id="KW-1185">Reference proteome</keyword>
<dbReference type="InterPro" id="IPR004638">
    <property type="entry name" value="EmrB-like"/>
</dbReference>
<organism evidence="11 12">
    <name type="scientific">Streptomyces mirabilis</name>
    <dbReference type="NCBI Taxonomy" id="68239"/>
    <lineage>
        <taxon>Bacteria</taxon>
        <taxon>Bacillati</taxon>
        <taxon>Actinomycetota</taxon>
        <taxon>Actinomycetes</taxon>
        <taxon>Kitasatosporales</taxon>
        <taxon>Streptomycetaceae</taxon>
        <taxon>Streptomyces</taxon>
    </lineage>
</organism>
<dbReference type="NCBIfam" id="TIGR00711">
    <property type="entry name" value="efflux_EmrB"/>
    <property type="match status" value="1"/>
</dbReference>
<evidence type="ECO:0000256" key="4">
    <source>
        <dbReference type="ARBA" id="ARBA00022475"/>
    </source>
</evidence>
<dbReference type="Gene3D" id="1.20.1720.10">
    <property type="entry name" value="Multidrug resistance protein D"/>
    <property type="match status" value="1"/>
</dbReference>
<dbReference type="EMBL" id="JARAKF010000001">
    <property type="protein sequence ID" value="MDU9000234.1"/>
    <property type="molecule type" value="Genomic_DNA"/>
</dbReference>
<feature type="transmembrane region" description="Helical" evidence="9">
    <location>
        <begin position="180"/>
        <end position="200"/>
    </location>
</feature>
<feature type="transmembrane region" description="Helical" evidence="9">
    <location>
        <begin position="414"/>
        <end position="432"/>
    </location>
</feature>
<feature type="transmembrane region" description="Helical" evidence="9">
    <location>
        <begin position="308"/>
        <end position="330"/>
    </location>
</feature>
<keyword evidence="7 9" id="KW-0472">Membrane</keyword>
<dbReference type="PANTHER" id="PTHR42718">
    <property type="entry name" value="MAJOR FACILITATOR SUPERFAMILY MULTIDRUG TRANSPORTER MFSC"/>
    <property type="match status" value="1"/>
</dbReference>
<gene>
    <name evidence="11" type="ORF">PU648_49545</name>
</gene>
<feature type="transmembrane region" description="Helical" evidence="9">
    <location>
        <begin position="96"/>
        <end position="119"/>
    </location>
</feature>
<evidence type="ECO:0000313" key="12">
    <source>
        <dbReference type="Proteomes" id="UP001257627"/>
    </source>
</evidence>
<feature type="transmembrane region" description="Helical" evidence="9">
    <location>
        <begin position="369"/>
        <end position="393"/>
    </location>
</feature>
<evidence type="ECO:0000256" key="1">
    <source>
        <dbReference type="ARBA" id="ARBA00004651"/>
    </source>
</evidence>
<feature type="domain" description="Major facilitator superfamily (MFS) profile" evidence="10">
    <location>
        <begin position="26"/>
        <end position="461"/>
    </location>
</feature>
<feature type="transmembrane region" description="Helical" evidence="9">
    <location>
        <begin position="212"/>
        <end position="229"/>
    </location>
</feature>
<dbReference type="InterPro" id="IPR011701">
    <property type="entry name" value="MFS"/>
</dbReference>
<comment type="subcellular location">
    <subcellularLocation>
        <location evidence="1">Cell membrane</location>
        <topology evidence="1">Multi-pass membrane protein</topology>
    </subcellularLocation>
</comment>
<evidence type="ECO:0000256" key="7">
    <source>
        <dbReference type="ARBA" id="ARBA00023136"/>
    </source>
</evidence>
<evidence type="ECO:0000259" key="10">
    <source>
        <dbReference type="PROSITE" id="PS50850"/>
    </source>
</evidence>
<evidence type="ECO:0000313" key="11">
    <source>
        <dbReference type="EMBL" id="MDU9000234.1"/>
    </source>
</evidence>
<comment type="similarity">
    <text evidence="2">Belongs to the major facilitator superfamily. EmrB family.</text>
</comment>
<accession>A0ABU3V247</accession>
<keyword evidence="8" id="KW-0046">Antibiotic resistance</keyword>
<dbReference type="PROSITE" id="PS50850">
    <property type="entry name" value="MFS"/>
    <property type="match status" value="1"/>
</dbReference>
<evidence type="ECO:0000256" key="2">
    <source>
        <dbReference type="ARBA" id="ARBA00008537"/>
    </source>
</evidence>
<feature type="transmembrane region" description="Helical" evidence="9">
    <location>
        <begin position="26"/>
        <end position="48"/>
    </location>
</feature>
<feature type="transmembrane region" description="Helical" evidence="9">
    <location>
        <begin position="154"/>
        <end position="174"/>
    </location>
</feature>
<proteinExistence type="inferred from homology"/>
<evidence type="ECO:0000256" key="6">
    <source>
        <dbReference type="ARBA" id="ARBA00022989"/>
    </source>
</evidence>
<dbReference type="Proteomes" id="UP001257627">
    <property type="component" value="Unassembled WGS sequence"/>
</dbReference>
<feature type="transmembrane region" description="Helical" evidence="9">
    <location>
        <begin position="241"/>
        <end position="257"/>
    </location>
</feature>
<keyword evidence="5 9" id="KW-0812">Transmembrane</keyword>
<keyword evidence="6 9" id="KW-1133">Transmembrane helix</keyword>